<evidence type="ECO:0000256" key="2">
    <source>
        <dbReference type="SAM" id="Phobius"/>
    </source>
</evidence>
<dbReference type="AlphaFoldDB" id="A0A0K1JER0"/>
<evidence type="ECO:0000256" key="1">
    <source>
        <dbReference type="SAM" id="MobiDB-lite"/>
    </source>
</evidence>
<keyword evidence="4" id="KW-1185">Reference proteome</keyword>
<proteinExistence type="predicted"/>
<protein>
    <submittedName>
        <fullName evidence="3">Uncharacterized protein</fullName>
    </submittedName>
</protein>
<feature type="transmembrane region" description="Helical" evidence="2">
    <location>
        <begin position="12"/>
        <end position="30"/>
    </location>
</feature>
<dbReference type="RefSeq" id="WP_052589943.1">
    <property type="nucleotide sequence ID" value="NZ_CP011112.1"/>
</dbReference>
<dbReference type="KEGG" id="lmoi:VV02_03810"/>
<keyword evidence="2" id="KW-1133">Transmembrane helix</keyword>
<gene>
    <name evidence="3" type="ORF">VV02_03810</name>
</gene>
<sequence>MWTVLTVLAVRLALVVGVIAVLGLIAYAVLSRLRRSDRWQATGRDVEAAARKAATSYADRSSTPAWQAAAVRYGTQRLGGDASSAPTAEPTLNGDPH</sequence>
<dbReference type="Proteomes" id="UP000066480">
    <property type="component" value="Chromosome"/>
</dbReference>
<evidence type="ECO:0000313" key="4">
    <source>
        <dbReference type="Proteomes" id="UP000066480"/>
    </source>
</evidence>
<reference evidence="3 4" key="1">
    <citation type="submission" date="2015-03" db="EMBL/GenBank/DDBJ databases">
        <title>Luteipulveratus halotolerans sp. nov., a novel actinobacterium (Dermacoccaceae) from Sarawak, Malaysia.</title>
        <authorList>
            <person name="Juboi H."/>
            <person name="Basik A."/>
            <person name="Shamsul S.S."/>
            <person name="Arnold P."/>
            <person name="Schmitt E.K."/>
            <person name="Sanglier J.-J."/>
            <person name="Yeo T."/>
        </authorList>
    </citation>
    <scope>NUCLEOTIDE SEQUENCE [LARGE SCALE GENOMIC DNA]</scope>
    <source>
        <strain evidence="3 4">MN07-A0370</strain>
    </source>
</reference>
<keyword evidence="2" id="KW-0472">Membrane</keyword>
<dbReference type="EMBL" id="CP011112">
    <property type="protein sequence ID" value="AKU15191.1"/>
    <property type="molecule type" value="Genomic_DNA"/>
</dbReference>
<dbReference type="STRING" id="571913.VV02_03810"/>
<organism evidence="3 4">
    <name type="scientific">Luteipulveratus mongoliensis</name>
    <dbReference type="NCBI Taxonomy" id="571913"/>
    <lineage>
        <taxon>Bacteria</taxon>
        <taxon>Bacillati</taxon>
        <taxon>Actinomycetota</taxon>
        <taxon>Actinomycetes</taxon>
        <taxon>Micrococcales</taxon>
        <taxon>Dermacoccaceae</taxon>
        <taxon>Luteipulveratus</taxon>
    </lineage>
</organism>
<evidence type="ECO:0000313" key="3">
    <source>
        <dbReference type="EMBL" id="AKU15191.1"/>
    </source>
</evidence>
<name>A0A0K1JER0_9MICO</name>
<accession>A0A0K1JER0</accession>
<feature type="region of interest" description="Disordered" evidence="1">
    <location>
        <begin position="77"/>
        <end position="97"/>
    </location>
</feature>
<keyword evidence="2" id="KW-0812">Transmembrane</keyword>